<evidence type="ECO:0000313" key="3">
    <source>
        <dbReference type="Proteomes" id="UP000193218"/>
    </source>
</evidence>
<dbReference type="EMBL" id="NBSH01000005">
    <property type="protein sequence ID" value="ORX37526.1"/>
    <property type="molecule type" value="Genomic_DNA"/>
</dbReference>
<sequence length="112" mass="12077">MSLTILSVSSTASTGSSSSAYSRSPDDLHDRLVAQESSTTFSIWSAGNLRLHDRDLTIPPGDASELLSSLKRDARFEVVSVTYLDGDKEEWKASILRVVSSPDTPTALSDSE</sequence>
<accession>A0A1Y1UJ65</accession>
<dbReference type="RefSeq" id="XP_021871513.1">
    <property type="nucleotide sequence ID" value="XM_022018098.1"/>
</dbReference>
<evidence type="ECO:0000313" key="2">
    <source>
        <dbReference type="EMBL" id="ORX37526.1"/>
    </source>
</evidence>
<feature type="compositionally biased region" description="Low complexity" evidence="1">
    <location>
        <begin position="7"/>
        <end position="23"/>
    </location>
</feature>
<comment type="caution">
    <text evidence="2">The sequence shown here is derived from an EMBL/GenBank/DDBJ whole genome shotgun (WGS) entry which is preliminary data.</text>
</comment>
<dbReference type="GeneID" id="33559907"/>
<gene>
    <name evidence="2" type="ORF">BD324DRAFT_650103</name>
</gene>
<feature type="region of interest" description="Disordered" evidence="1">
    <location>
        <begin position="1"/>
        <end position="26"/>
    </location>
</feature>
<dbReference type="AlphaFoldDB" id="A0A1Y1UJ65"/>
<proteinExistence type="predicted"/>
<organism evidence="2 3">
    <name type="scientific">Kockovaella imperatae</name>
    <dbReference type="NCBI Taxonomy" id="4999"/>
    <lineage>
        <taxon>Eukaryota</taxon>
        <taxon>Fungi</taxon>
        <taxon>Dikarya</taxon>
        <taxon>Basidiomycota</taxon>
        <taxon>Agaricomycotina</taxon>
        <taxon>Tremellomycetes</taxon>
        <taxon>Tremellales</taxon>
        <taxon>Cuniculitremaceae</taxon>
        <taxon>Kockovaella</taxon>
    </lineage>
</organism>
<keyword evidence="3" id="KW-1185">Reference proteome</keyword>
<protein>
    <submittedName>
        <fullName evidence="2">Uncharacterized protein</fullName>
    </submittedName>
</protein>
<dbReference type="OrthoDB" id="2563592at2759"/>
<reference evidence="2 3" key="1">
    <citation type="submission" date="2017-03" db="EMBL/GenBank/DDBJ databases">
        <title>Widespread Adenine N6-methylation of Active Genes in Fungi.</title>
        <authorList>
            <consortium name="DOE Joint Genome Institute"/>
            <person name="Mondo S.J."/>
            <person name="Dannebaum R.O."/>
            <person name="Kuo R.C."/>
            <person name="Louie K.B."/>
            <person name="Bewick A.J."/>
            <person name="Labutti K."/>
            <person name="Haridas S."/>
            <person name="Kuo A."/>
            <person name="Salamov A."/>
            <person name="Ahrendt S.R."/>
            <person name="Lau R."/>
            <person name="Bowen B.P."/>
            <person name="Lipzen A."/>
            <person name="Sullivan W."/>
            <person name="Andreopoulos W.B."/>
            <person name="Clum A."/>
            <person name="Lindquist E."/>
            <person name="Daum C."/>
            <person name="Northen T.R."/>
            <person name="Ramamoorthy G."/>
            <person name="Schmitz R.J."/>
            <person name="Gryganskyi A."/>
            <person name="Culley D."/>
            <person name="Magnuson J."/>
            <person name="James T.Y."/>
            <person name="O'Malley M.A."/>
            <person name="Stajich J.E."/>
            <person name="Spatafora J.W."/>
            <person name="Visel A."/>
            <person name="Grigoriev I.V."/>
        </authorList>
    </citation>
    <scope>NUCLEOTIDE SEQUENCE [LARGE SCALE GENOMIC DNA]</scope>
    <source>
        <strain evidence="2 3">NRRL Y-17943</strain>
    </source>
</reference>
<name>A0A1Y1UJ65_9TREE</name>
<evidence type="ECO:0000256" key="1">
    <source>
        <dbReference type="SAM" id="MobiDB-lite"/>
    </source>
</evidence>
<dbReference type="InParanoid" id="A0A1Y1UJ65"/>
<dbReference type="Proteomes" id="UP000193218">
    <property type="component" value="Unassembled WGS sequence"/>
</dbReference>